<evidence type="ECO:0000259" key="1">
    <source>
        <dbReference type="Pfam" id="PF00582"/>
    </source>
</evidence>
<keyword evidence="3" id="KW-1185">Reference proteome</keyword>
<dbReference type="EMBL" id="JBHMDM010000004">
    <property type="protein sequence ID" value="MFB9376764.1"/>
    <property type="molecule type" value="Genomic_DNA"/>
</dbReference>
<protein>
    <submittedName>
        <fullName evidence="2">Universal stress protein</fullName>
    </submittedName>
</protein>
<comment type="caution">
    <text evidence="2">The sequence shown here is derived from an EMBL/GenBank/DDBJ whole genome shotgun (WGS) entry which is preliminary data.</text>
</comment>
<gene>
    <name evidence="2" type="ORF">ACFFVI_07260</name>
</gene>
<dbReference type="InterPro" id="IPR006016">
    <property type="entry name" value="UspA"/>
</dbReference>
<organism evidence="2 3">
    <name type="scientific">Kineococcus gynurae</name>
    <dbReference type="NCBI Taxonomy" id="452979"/>
    <lineage>
        <taxon>Bacteria</taxon>
        <taxon>Bacillati</taxon>
        <taxon>Actinomycetota</taxon>
        <taxon>Actinomycetes</taxon>
        <taxon>Kineosporiales</taxon>
        <taxon>Kineosporiaceae</taxon>
        <taxon>Kineococcus</taxon>
    </lineage>
</organism>
<evidence type="ECO:0000313" key="2">
    <source>
        <dbReference type="EMBL" id="MFB9376764.1"/>
    </source>
</evidence>
<accession>A0ABV5LRS7</accession>
<name>A0ABV5LRS7_9ACTN</name>
<proteinExistence type="predicted"/>
<dbReference type="Pfam" id="PF00582">
    <property type="entry name" value="Usp"/>
    <property type="match status" value="1"/>
</dbReference>
<dbReference type="SUPFAM" id="SSF52402">
    <property type="entry name" value="Adenine nucleotide alpha hydrolases-like"/>
    <property type="match status" value="1"/>
</dbReference>
<sequence>MSGSTFRVTVGFSGSGASRRALRWALHDAAEHGGDVHVVAVDPPHPGGPAGPLSPLSPSQSLAAHLPEEIEHLAGRAPTVRTTTLTGTPATALLLAAADSDALVLGCGRKVSPVGPGTGHVVRDCVPNAPVPLVLVGPQAVVGASRRLLVVTSEDDAGERWALHRAQEARLPVRVLTTWVQNPLLALATDQDRPLHRDQAQARHHRACETLAPVARRSVQADVVEAYLRDVLAHRVGVGDLVVLGSAEAHEVPLRTLRAPVLLVPPVRRTVDLTALERESSFSGMVGSGR</sequence>
<dbReference type="RefSeq" id="WP_380135809.1">
    <property type="nucleotide sequence ID" value="NZ_JBHLUI010000003.1"/>
</dbReference>
<evidence type="ECO:0000313" key="3">
    <source>
        <dbReference type="Proteomes" id="UP001589748"/>
    </source>
</evidence>
<dbReference type="Gene3D" id="3.40.50.12370">
    <property type="match status" value="1"/>
</dbReference>
<dbReference type="Proteomes" id="UP001589748">
    <property type="component" value="Unassembled WGS sequence"/>
</dbReference>
<reference evidence="2 3" key="1">
    <citation type="submission" date="2024-09" db="EMBL/GenBank/DDBJ databases">
        <authorList>
            <person name="Sun Q."/>
            <person name="Mori K."/>
        </authorList>
    </citation>
    <scope>NUCLEOTIDE SEQUENCE [LARGE SCALE GENOMIC DNA]</scope>
    <source>
        <strain evidence="2 3">TISTR 1856</strain>
    </source>
</reference>
<feature type="domain" description="UspA" evidence="1">
    <location>
        <begin position="7"/>
        <end position="136"/>
    </location>
</feature>